<sequence length="193" mass="20768">MDAFSVTPEQLRDTLGLELWRIPIVIITAIVIYLACLLLLRLFGARVLSGLTGFDVVVGIMFGSVAGRVIVGDPPTLTAGIIGLATLLTCEAIFGQIRSNINIHKVLHVQPTVVLAHGKPQPDLMRKTHVTHDDIMSSLRRAGISDPAQARCIVLEPSGSLSVLRRGTPLDPQVLENVLGAERVLSQDSPDLD</sequence>
<comment type="subcellular location">
    <subcellularLocation>
        <location evidence="1">Cell membrane</location>
        <topology evidence="1">Multi-pass membrane protein</topology>
    </subcellularLocation>
</comment>
<protein>
    <recommendedName>
        <fullName evidence="8">YetF C-terminal domain-containing protein</fullName>
    </recommendedName>
</protein>
<evidence type="ECO:0000256" key="7">
    <source>
        <dbReference type="SAM" id="Phobius"/>
    </source>
</evidence>
<evidence type="ECO:0000256" key="3">
    <source>
        <dbReference type="ARBA" id="ARBA00022475"/>
    </source>
</evidence>
<dbReference type="EMBL" id="BAAAMN010000005">
    <property type="protein sequence ID" value="GAA2025850.1"/>
    <property type="molecule type" value="Genomic_DNA"/>
</dbReference>
<evidence type="ECO:0000313" key="10">
    <source>
        <dbReference type="Proteomes" id="UP001501461"/>
    </source>
</evidence>
<dbReference type="RefSeq" id="WP_343955723.1">
    <property type="nucleotide sequence ID" value="NZ_BAAAMN010000005.1"/>
</dbReference>
<name>A0ABP5FIQ4_9MICC</name>
<dbReference type="Proteomes" id="UP001501461">
    <property type="component" value="Unassembled WGS sequence"/>
</dbReference>
<keyword evidence="4 7" id="KW-0812">Transmembrane</keyword>
<feature type="transmembrane region" description="Helical" evidence="7">
    <location>
        <begin position="77"/>
        <end position="95"/>
    </location>
</feature>
<keyword evidence="10" id="KW-1185">Reference proteome</keyword>
<comment type="similarity">
    <text evidence="2">Belongs to the UPF0702 family.</text>
</comment>
<evidence type="ECO:0000256" key="2">
    <source>
        <dbReference type="ARBA" id="ARBA00006448"/>
    </source>
</evidence>
<evidence type="ECO:0000313" key="9">
    <source>
        <dbReference type="EMBL" id="GAA2025850.1"/>
    </source>
</evidence>
<evidence type="ECO:0000256" key="5">
    <source>
        <dbReference type="ARBA" id="ARBA00022989"/>
    </source>
</evidence>
<dbReference type="Gene3D" id="3.30.240.20">
    <property type="entry name" value="bsu07140 like domains"/>
    <property type="match status" value="1"/>
</dbReference>
<dbReference type="Pfam" id="PF04239">
    <property type="entry name" value="DUF421"/>
    <property type="match status" value="1"/>
</dbReference>
<proteinExistence type="inferred from homology"/>
<keyword evidence="5 7" id="KW-1133">Transmembrane helix</keyword>
<dbReference type="InterPro" id="IPR023090">
    <property type="entry name" value="UPF0702_alpha/beta_dom_sf"/>
</dbReference>
<gene>
    <name evidence="9" type="ORF">GCM10009720_01880</name>
</gene>
<feature type="transmembrane region" description="Helical" evidence="7">
    <location>
        <begin position="47"/>
        <end position="71"/>
    </location>
</feature>
<feature type="transmembrane region" description="Helical" evidence="7">
    <location>
        <begin position="20"/>
        <end position="40"/>
    </location>
</feature>
<dbReference type="PANTHER" id="PTHR34582:SF6">
    <property type="entry name" value="UPF0702 TRANSMEMBRANE PROTEIN YCAP"/>
    <property type="match status" value="1"/>
</dbReference>
<evidence type="ECO:0000256" key="6">
    <source>
        <dbReference type="ARBA" id="ARBA00023136"/>
    </source>
</evidence>
<organism evidence="9 10">
    <name type="scientific">Yaniella flava</name>
    <dbReference type="NCBI Taxonomy" id="287930"/>
    <lineage>
        <taxon>Bacteria</taxon>
        <taxon>Bacillati</taxon>
        <taxon>Actinomycetota</taxon>
        <taxon>Actinomycetes</taxon>
        <taxon>Micrococcales</taxon>
        <taxon>Micrococcaceae</taxon>
        <taxon>Yaniella</taxon>
    </lineage>
</organism>
<reference evidence="10" key="1">
    <citation type="journal article" date="2019" name="Int. J. Syst. Evol. Microbiol.">
        <title>The Global Catalogue of Microorganisms (GCM) 10K type strain sequencing project: providing services to taxonomists for standard genome sequencing and annotation.</title>
        <authorList>
            <consortium name="The Broad Institute Genomics Platform"/>
            <consortium name="The Broad Institute Genome Sequencing Center for Infectious Disease"/>
            <person name="Wu L."/>
            <person name="Ma J."/>
        </authorList>
    </citation>
    <scope>NUCLEOTIDE SEQUENCE [LARGE SCALE GENOMIC DNA]</scope>
    <source>
        <strain evidence="10">JCM 13595</strain>
    </source>
</reference>
<comment type="caution">
    <text evidence="9">The sequence shown here is derived from an EMBL/GenBank/DDBJ whole genome shotgun (WGS) entry which is preliminary data.</text>
</comment>
<accession>A0ABP5FIQ4</accession>
<evidence type="ECO:0000256" key="1">
    <source>
        <dbReference type="ARBA" id="ARBA00004651"/>
    </source>
</evidence>
<evidence type="ECO:0000259" key="8">
    <source>
        <dbReference type="Pfam" id="PF04239"/>
    </source>
</evidence>
<keyword evidence="3" id="KW-1003">Cell membrane</keyword>
<evidence type="ECO:0000256" key="4">
    <source>
        <dbReference type="ARBA" id="ARBA00022692"/>
    </source>
</evidence>
<dbReference type="InterPro" id="IPR007353">
    <property type="entry name" value="DUF421"/>
</dbReference>
<dbReference type="PANTHER" id="PTHR34582">
    <property type="entry name" value="UPF0702 TRANSMEMBRANE PROTEIN YCAP"/>
    <property type="match status" value="1"/>
</dbReference>
<keyword evidence="6 7" id="KW-0472">Membrane</keyword>
<feature type="domain" description="YetF C-terminal" evidence="8">
    <location>
        <begin position="100"/>
        <end position="168"/>
    </location>
</feature>